<feature type="compositionally biased region" description="Basic and acidic residues" evidence="1">
    <location>
        <begin position="60"/>
        <end position="90"/>
    </location>
</feature>
<feature type="compositionally biased region" description="Low complexity" evidence="1">
    <location>
        <begin position="238"/>
        <end position="252"/>
    </location>
</feature>
<dbReference type="GO" id="GO:1990247">
    <property type="term" value="F:N6-methyladenosine-containing RNA reader activity"/>
    <property type="evidence" value="ECO:0007669"/>
    <property type="project" value="TreeGrafter"/>
</dbReference>
<accession>A0A8H8CHM7</accession>
<feature type="compositionally biased region" description="Polar residues" evidence="1">
    <location>
        <begin position="34"/>
        <end position="49"/>
    </location>
</feature>
<dbReference type="InterPro" id="IPR012677">
    <property type="entry name" value="Nucleotide-bd_a/b_plait_sf"/>
</dbReference>
<dbReference type="OrthoDB" id="6103986at2759"/>
<dbReference type="InterPro" id="IPR057720">
    <property type="entry name" value="RRM_YTH1"/>
</dbReference>
<feature type="compositionally biased region" description="Polar residues" evidence="1">
    <location>
        <begin position="253"/>
        <end position="264"/>
    </location>
</feature>
<proteinExistence type="predicted"/>
<feature type="compositionally biased region" description="Polar residues" evidence="1">
    <location>
        <begin position="559"/>
        <end position="573"/>
    </location>
</feature>
<dbReference type="GO" id="GO:0003729">
    <property type="term" value="F:mRNA binding"/>
    <property type="evidence" value="ECO:0007669"/>
    <property type="project" value="TreeGrafter"/>
</dbReference>
<feature type="region of interest" description="Disordered" evidence="1">
    <location>
        <begin position="213"/>
        <end position="264"/>
    </location>
</feature>
<dbReference type="GO" id="GO:0000398">
    <property type="term" value="P:mRNA splicing, via spliceosome"/>
    <property type="evidence" value="ECO:0007669"/>
    <property type="project" value="TreeGrafter"/>
</dbReference>
<dbReference type="InterPro" id="IPR035979">
    <property type="entry name" value="RBD_domain_sf"/>
</dbReference>
<feature type="compositionally biased region" description="Polar residues" evidence="1">
    <location>
        <begin position="102"/>
        <end position="120"/>
    </location>
</feature>
<feature type="domain" description="YTH" evidence="2">
    <location>
        <begin position="624"/>
        <end position="754"/>
    </location>
</feature>
<reference evidence="3" key="1">
    <citation type="submission" date="2021-02" db="EMBL/GenBank/DDBJ databases">
        <title>Psilocybe cubensis genome.</title>
        <authorList>
            <person name="Mckernan K.J."/>
            <person name="Crawford S."/>
            <person name="Trippe A."/>
            <person name="Kane L.T."/>
            <person name="Mclaughlin S."/>
        </authorList>
    </citation>
    <scope>NUCLEOTIDE SEQUENCE [LARGE SCALE GENOMIC DNA]</scope>
    <source>
        <strain evidence="3">MGC-MH-2018</strain>
    </source>
</reference>
<dbReference type="Pfam" id="PF04146">
    <property type="entry name" value="YTH"/>
    <property type="match status" value="1"/>
</dbReference>
<evidence type="ECO:0000259" key="2">
    <source>
        <dbReference type="PROSITE" id="PS50882"/>
    </source>
</evidence>
<feature type="region of interest" description="Disordered" evidence="1">
    <location>
        <begin position="1"/>
        <end position="181"/>
    </location>
</feature>
<dbReference type="PANTHER" id="PTHR12357">
    <property type="entry name" value="YTH YT521-B HOMOLOGY DOMAIN-CONTAINING"/>
    <property type="match status" value="1"/>
</dbReference>
<feature type="region of interest" description="Disordered" evidence="1">
    <location>
        <begin position="738"/>
        <end position="771"/>
    </location>
</feature>
<feature type="region of interest" description="Disordered" evidence="1">
    <location>
        <begin position="344"/>
        <end position="432"/>
    </location>
</feature>
<dbReference type="Gene3D" id="3.30.70.330">
    <property type="match status" value="1"/>
</dbReference>
<feature type="compositionally biased region" description="Polar residues" evidence="1">
    <location>
        <begin position="986"/>
        <end position="1001"/>
    </location>
</feature>
<name>A0A8H8CHM7_PSICU</name>
<comment type="caution">
    <text evidence="3">The sequence shown here is derived from an EMBL/GenBank/DDBJ whole genome shotgun (WGS) entry which is preliminary data.</text>
</comment>
<feature type="region of interest" description="Disordered" evidence="1">
    <location>
        <begin position="550"/>
        <end position="573"/>
    </location>
</feature>
<feature type="compositionally biased region" description="Low complexity" evidence="1">
    <location>
        <begin position="381"/>
        <end position="393"/>
    </location>
</feature>
<dbReference type="InterPro" id="IPR007275">
    <property type="entry name" value="YTH_domain"/>
</dbReference>
<evidence type="ECO:0000313" key="3">
    <source>
        <dbReference type="EMBL" id="KAG5165154.1"/>
    </source>
</evidence>
<feature type="compositionally biased region" description="Low complexity" evidence="1">
    <location>
        <begin position="20"/>
        <end position="33"/>
    </location>
</feature>
<dbReference type="InterPro" id="IPR045168">
    <property type="entry name" value="YTH_prot"/>
</dbReference>
<feature type="region of interest" description="Disordered" evidence="1">
    <location>
        <begin position="950"/>
        <end position="1001"/>
    </location>
</feature>
<feature type="compositionally biased region" description="Polar residues" evidence="1">
    <location>
        <begin position="394"/>
        <end position="409"/>
    </location>
</feature>
<dbReference type="Gene3D" id="3.10.590.10">
    <property type="entry name" value="ph1033 like domains"/>
    <property type="match status" value="2"/>
</dbReference>
<gene>
    <name evidence="3" type="ORF">JR316_009850</name>
</gene>
<evidence type="ECO:0000256" key="1">
    <source>
        <dbReference type="SAM" id="MobiDB-lite"/>
    </source>
</evidence>
<dbReference type="PROSITE" id="PS50882">
    <property type="entry name" value="YTH"/>
    <property type="match status" value="2"/>
</dbReference>
<dbReference type="EMBL" id="JAFIQS010000010">
    <property type="protein sequence ID" value="KAG5165154.1"/>
    <property type="molecule type" value="Genomic_DNA"/>
</dbReference>
<dbReference type="AlphaFoldDB" id="A0A8H8CHM7"/>
<protein>
    <recommendedName>
        <fullName evidence="2">YTH domain-containing protein</fullName>
    </recommendedName>
</protein>
<feature type="compositionally biased region" description="Acidic residues" evidence="1">
    <location>
        <begin position="842"/>
        <end position="854"/>
    </location>
</feature>
<dbReference type="Pfam" id="PF25701">
    <property type="entry name" value="RRM_YTH1"/>
    <property type="match status" value="1"/>
</dbReference>
<organism evidence="3">
    <name type="scientific">Psilocybe cubensis</name>
    <name type="common">Psychedelic mushroom</name>
    <name type="synonym">Stropharia cubensis</name>
    <dbReference type="NCBI Taxonomy" id="181762"/>
    <lineage>
        <taxon>Eukaryota</taxon>
        <taxon>Fungi</taxon>
        <taxon>Dikarya</taxon>
        <taxon>Basidiomycota</taxon>
        <taxon>Agaricomycotina</taxon>
        <taxon>Agaricomycetes</taxon>
        <taxon>Agaricomycetidae</taxon>
        <taxon>Agaricales</taxon>
        <taxon>Agaricineae</taxon>
        <taxon>Strophariaceae</taxon>
        <taxon>Psilocybe</taxon>
    </lineage>
</organism>
<dbReference type="SUPFAM" id="SSF54928">
    <property type="entry name" value="RNA-binding domain, RBD"/>
    <property type="match status" value="1"/>
</dbReference>
<feature type="region of interest" description="Disordered" evidence="1">
    <location>
        <begin position="699"/>
        <end position="720"/>
    </location>
</feature>
<sequence>MVEAQLDELSVRTGTPGYFSSIQSRDSISNSDSPQEYPSATFHDSSGPATPTAHPNVLNRIDREPGATHDSMHGDASERMSESSKPDRSKAGTPSNRRRSRPQSGNSHRLSAQHTSQAPSSHGYVISSPSPSENVPNHPPSAFQGSPMVYSPPVPYGQRPGYAGQYTMPSQPGHMTMGHPPSPYYPHSYHPTMPDGSNINTIHAANFPSMLQPQAHVSHPFPGTRTSSMYPPHRINTPSSSSPSSSHPPSSSGQNTPYITSGPFQSLPYPAPTYSYHPQGFPSSPMYGGQYPASPFGQHYTPPNEGEPQGTWVFLPHPPQSPQQFDAGGYTTHYSVAYPQVGHPGAEVAHGGQVPSSIPTHSPPLHFPFSPSQHIPDSHTPSDSPGPSGAGPPMQQSYPSAAQSVSSGSGRHPASDKPRVRRPYHPNPPAHRSEWVMWAGNVPSDASHDELWRFFNQPPEPRADGADAKTGVLSIFLISRSSCAFINYETEAYLHQAIARFNGVPLRSNDPRCPRLVCRERKKDDDLKAGVGLQRGRNMHLNWIRDQKGKAPEWASDPSDLSASISDGMSTSPASVSERLASAVSSISMADKESEGRPIHTKHSSSSGSYASTTSSFLARYFPKRYFILKSLTQEDLDLSVQRGVWATQRHNEEILDQAFRTSKEVHLIFSVNKSGEFYGHARMSGPVLRGETRISWASRPSQQPPIRAMTTPHLPTTPVTNIISPSDGRFVDESPLQVEGVTPGLPPTRPLRNPQSHLRHSAPPLLGEGYKLPTVTTLDTMYSLDQPRRPHQEEAFELDRYAPLRALRGQQGSSGSSSGSGSGSDGQDKSSGKAGGSSLDAVEEVEERVEEVDYAFGAGYSEARGPPEGADSGEVAEGDPDTGAGGGGGKQRGEEAWGDSFAVEWICTDRLPFYRTKHLRNPWNHDREIKVSRDGTEVEPTVGQRLLDEWDKLADPQLPPTMGAGKPATSGGGGKKATGARPSPAQMSSEEGTKTAPRSR</sequence>
<feature type="domain" description="YTH" evidence="2">
    <location>
        <begin position="814"/>
        <end position="951"/>
    </location>
</feature>
<dbReference type="GO" id="GO:0005654">
    <property type="term" value="C:nucleoplasm"/>
    <property type="evidence" value="ECO:0007669"/>
    <property type="project" value="TreeGrafter"/>
</dbReference>
<dbReference type="GO" id="GO:0000381">
    <property type="term" value="P:regulation of alternative mRNA splicing, via spliceosome"/>
    <property type="evidence" value="ECO:0007669"/>
    <property type="project" value="TreeGrafter"/>
</dbReference>
<dbReference type="CDD" id="cd21134">
    <property type="entry name" value="YTH"/>
    <property type="match status" value="1"/>
</dbReference>
<dbReference type="PANTHER" id="PTHR12357:SF3">
    <property type="entry name" value="YTH DOMAIN-CONTAINING PROTEIN 1"/>
    <property type="match status" value="1"/>
</dbReference>
<feature type="region of interest" description="Disordered" evidence="1">
    <location>
        <begin position="809"/>
        <end position="895"/>
    </location>
</feature>
<feature type="region of interest" description="Disordered" evidence="1">
    <location>
        <begin position="587"/>
        <end position="611"/>
    </location>
</feature>
<dbReference type="CDD" id="cd00590">
    <property type="entry name" value="RRM_SF"/>
    <property type="match status" value="1"/>
</dbReference>